<accession>A0ABR8UDP8</accession>
<dbReference type="Pfam" id="PF04542">
    <property type="entry name" value="Sigma70_r2"/>
    <property type="match status" value="1"/>
</dbReference>
<keyword evidence="4" id="KW-0804">Transcription</keyword>
<dbReference type="Gene3D" id="1.10.1740.10">
    <property type="match status" value="1"/>
</dbReference>
<dbReference type="InterPro" id="IPR039425">
    <property type="entry name" value="RNA_pol_sigma-70-like"/>
</dbReference>
<keyword evidence="8" id="KW-1185">Reference proteome</keyword>
<proteinExistence type="inferred from homology"/>
<organism evidence="7 8">
    <name type="scientific">Sporosarcina quadrami</name>
    <dbReference type="NCBI Taxonomy" id="2762234"/>
    <lineage>
        <taxon>Bacteria</taxon>
        <taxon>Bacillati</taxon>
        <taxon>Bacillota</taxon>
        <taxon>Bacilli</taxon>
        <taxon>Bacillales</taxon>
        <taxon>Caryophanaceae</taxon>
        <taxon>Sporosarcina</taxon>
    </lineage>
</organism>
<gene>
    <name evidence="7" type="ORF">H9649_16355</name>
</gene>
<evidence type="ECO:0000256" key="2">
    <source>
        <dbReference type="ARBA" id="ARBA00023015"/>
    </source>
</evidence>
<dbReference type="RefSeq" id="WP_191695968.1">
    <property type="nucleotide sequence ID" value="NZ_JACSQN010000023.1"/>
</dbReference>
<feature type="domain" description="RNA polymerase sigma-70 region 2" evidence="5">
    <location>
        <begin position="25"/>
        <end position="88"/>
    </location>
</feature>
<dbReference type="CDD" id="cd06171">
    <property type="entry name" value="Sigma70_r4"/>
    <property type="match status" value="1"/>
</dbReference>
<dbReference type="InterPro" id="IPR013249">
    <property type="entry name" value="RNA_pol_sigma70_r4_t2"/>
</dbReference>
<dbReference type="PANTHER" id="PTHR43133">
    <property type="entry name" value="RNA POLYMERASE ECF-TYPE SIGMA FACTO"/>
    <property type="match status" value="1"/>
</dbReference>
<evidence type="ECO:0000256" key="3">
    <source>
        <dbReference type="ARBA" id="ARBA00023082"/>
    </source>
</evidence>
<evidence type="ECO:0000259" key="5">
    <source>
        <dbReference type="Pfam" id="PF04542"/>
    </source>
</evidence>
<evidence type="ECO:0000256" key="4">
    <source>
        <dbReference type="ARBA" id="ARBA00023163"/>
    </source>
</evidence>
<keyword evidence="2" id="KW-0805">Transcription regulation</keyword>
<dbReference type="InterPro" id="IPR013325">
    <property type="entry name" value="RNA_pol_sigma_r2"/>
</dbReference>
<name>A0ABR8UDP8_9BACL</name>
<dbReference type="SUPFAM" id="SSF88659">
    <property type="entry name" value="Sigma3 and sigma4 domains of RNA polymerase sigma factors"/>
    <property type="match status" value="1"/>
</dbReference>
<dbReference type="InterPro" id="IPR007627">
    <property type="entry name" value="RNA_pol_sigma70_r2"/>
</dbReference>
<comment type="similarity">
    <text evidence="1">Belongs to the sigma-70 factor family. ECF subfamily.</text>
</comment>
<feature type="domain" description="RNA polymerase sigma factor 70 region 4 type 2" evidence="6">
    <location>
        <begin position="108"/>
        <end position="160"/>
    </location>
</feature>
<comment type="caution">
    <text evidence="7">The sequence shown here is derived from an EMBL/GenBank/DDBJ whole genome shotgun (WGS) entry which is preliminary data.</text>
</comment>
<sequence length="173" mass="20211">MIEKELAAKAIRGDDEAFLQLMFMHKEALYRTALAYLKNGEDALDAVQEVTFRAYEKIKTLHTPEYAKTWLIRIMMNHCHDVIRKKNRYVFNENIAEKNGVSDDFTYLEVEEALSHLSEKDRQLVHLKYLHDIKIKDIADMTSTPEGTVKTRLYKAVKLLRDFFDGKGAERRA</sequence>
<dbReference type="PANTHER" id="PTHR43133:SF51">
    <property type="entry name" value="RNA POLYMERASE SIGMA FACTOR"/>
    <property type="match status" value="1"/>
</dbReference>
<keyword evidence="3" id="KW-0731">Sigma factor</keyword>
<dbReference type="Pfam" id="PF08281">
    <property type="entry name" value="Sigma70_r4_2"/>
    <property type="match status" value="1"/>
</dbReference>
<protein>
    <submittedName>
        <fullName evidence="7">Sigma-70 family RNA polymerase sigma factor</fullName>
    </submittedName>
</protein>
<evidence type="ECO:0000313" key="7">
    <source>
        <dbReference type="EMBL" id="MBD7986142.1"/>
    </source>
</evidence>
<evidence type="ECO:0000313" key="8">
    <source>
        <dbReference type="Proteomes" id="UP000626786"/>
    </source>
</evidence>
<reference evidence="7 8" key="1">
    <citation type="submission" date="2020-08" db="EMBL/GenBank/DDBJ databases">
        <title>A Genomic Blueprint of the Chicken Gut Microbiome.</title>
        <authorList>
            <person name="Gilroy R."/>
            <person name="Ravi A."/>
            <person name="Getino M."/>
            <person name="Pursley I."/>
            <person name="Horton D.L."/>
            <person name="Alikhan N.-F."/>
            <person name="Baker D."/>
            <person name="Gharbi K."/>
            <person name="Hall N."/>
            <person name="Watson M."/>
            <person name="Adriaenssens E.M."/>
            <person name="Foster-Nyarko E."/>
            <person name="Jarju S."/>
            <person name="Secka A."/>
            <person name="Antonio M."/>
            <person name="Oren A."/>
            <person name="Chaudhuri R."/>
            <person name="La Ragione R.M."/>
            <person name="Hildebrand F."/>
            <person name="Pallen M.J."/>
        </authorList>
    </citation>
    <scope>NUCLEOTIDE SEQUENCE [LARGE SCALE GENOMIC DNA]</scope>
    <source>
        <strain evidence="7 8">Sa2YVA2</strain>
    </source>
</reference>
<dbReference type="InterPro" id="IPR036388">
    <property type="entry name" value="WH-like_DNA-bd_sf"/>
</dbReference>
<dbReference type="InterPro" id="IPR014284">
    <property type="entry name" value="RNA_pol_sigma-70_dom"/>
</dbReference>
<dbReference type="NCBIfam" id="TIGR02937">
    <property type="entry name" value="sigma70-ECF"/>
    <property type="match status" value="1"/>
</dbReference>
<dbReference type="Gene3D" id="1.10.10.10">
    <property type="entry name" value="Winged helix-like DNA-binding domain superfamily/Winged helix DNA-binding domain"/>
    <property type="match status" value="1"/>
</dbReference>
<evidence type="ECO:0000256" key="1">
    <source>
        <dbReference type="ARBA" id="ARBA00010641"/>
    </source>
</evidence>
<dbReference type="SUPFAM" id="SSF88946">
    <property type="entry name" value="Sigma2 domain of RNA polymerase sigma factors"/>
    <property type="match status" value="1"/>
</dbReference>
<evidence type="ECO:0000259" key="6">
    <source>
        <dbReference type="Pfam" id="PF08281"/>
    </source>
</evidence>
<dbReference type="InterPro" id="IPR013324">
    <property type="entry name" value="RNA_pol_sigma_r3/r4-like"/>
</dbReference>
<dbReference type="Proteomes" id="UP000626786">
    <property type="component" value="Unassembled WGS sequence"/>
</dbReference>
<dbReference type="EMBL" id="JACSQN010000023">
    <property type="protein sequence ID" value="MBD7986142.1"/>
    <property type="molecule type" value="Genomic_DNA"/>
</dbReference>